<dbReference type="AlphaFoldDB" id="A0AAD6WSK1"/>
<evidence type="ECO:0000313" key="1">
    <source>
        <dbReference type="EMBL" id="KAJ7019404.1"/>
    </source>
</evidence>
<dbReference type="Proteomes" id="UP001218188">
    <property type="component" value="Unassembled WGS sequence"/>
</dbReference>
<comment type="caution">
    <text evidence="1">The sequence shown here is derived from an EMBL/GenBank/DDBJ whole genome shotgun (WGS) entry which is preliminary data.</text>
</comment>
<organism evidence="1 2">
    <name type="scientific">Mycena alexandri</name>
    <dbReference type="NCBI Taxonomy" id="1745969"/>
    <lineage>
        <taxon>Eukaryota</taxon>
        <taxon>Fungi</taxon>
        <taxon>Dikarya</taxon>
        <taxon>Basidiomycota</taxon>
        <taxon>Agaricomycotina</taxon>
        <taxon>Agaricomycetes</taxon>
        <taxon>Agaricomycetidae</taxon>
        <taxon>Agaricales</taxon>
        <taxon>Marasmiineae</taxon>
        <taxon>Mycenaceae</taxon>
        <taxon>Mycena</taxon>
    </lineage>
</organism>
<evidence type="ECO:0000313" key="2">
    <source>
        <dbReference type="Proteomes" id="UP001218188"/>
    </source>
</evidence>
<accession>A0AAD6WSK1</accession>
<dbReference type="EMBL" id="JARJCM010000295">
    <property type="protein sequence ID" value="KAJ7019404.1"/>
    <property type="molecule type" value="Genomic_DNA"/>
</dbReference>
<keyword evidence="2" id="KW-1185">Reference proteome</keyword>
<gene>
    <name evidence="1" type="ORF">C8F04DRAFT_1197754</name>
</gene>
<sequence length="218" mass="23994">MLLLRPSEKQGSPGIAGTRQRILPLTSRHHLPASPPLSLLLPSTQATLRYVFALGAKLTKYLGVFPTRCSLCLAQSLVPPTAQKLRPQRAGNIRLHVGMKRSEEWYLSYLNLTPSNVLSTCVVRRSVFSAKMLLTFNAASSPFPDSFFSPSTCAHISQALRPTGLAQGLRTIAATSGARVDVYGPTQEFGRALTKREEQRSVEWEWEGSGNGRASMYY</sequence>
<reference evidence="1" key="1">
    <citation type="submission" date="2023-03" db="EMBL/GenBank/DDBJ databases">
        <title>Massive genome expansion in bonnet fungi (Mycena s.s.) driven by repeated elements and novel gene families across ecological guilds.</title>
        <authorList>
            <consortium name="Lawrence Berkeley National Laboratory"/>
            <person name="Harder C.B."/>
            <person name="Miyauchi S."/>
            <person name="Viragh M."/>
            <person name="Kuo A."/>
            <person name="Thoen E."/>
            <person name="Andreopoulos B."/>
            <person name="Lu D."/>
            <person name="Skrede I."/>
            <person name="Drula E."/>
            <person name="Henrissat B."/>
            <person name="Morin E."/>
            <person name="Kohler A."/>
            <person name="Barry K."/>
            <person name="LaButti K."/>
            <person name="Morin E."/>
            <person name="Salamov A."/>
            <person name="Lipzen A."/>
            <person name="Mereny Z."/>
            <person name="Hegedus B."/>
            <person name="Baldrian P."/>
            <person name="Stursova M."/>
            <person name="Weitz H."/>
            <person name="Taylor A."/>
            <person name="Grigoriev I.V."/>
            <person name="Nagy L.G."/>
            <person name="Martin F."/>
            <person name="Kauserud H."/>
        </authorList>
    </citation>
    <scope>NUCLEOTIDE SEQUENCE</scope>
    <source>
        <strain evidence="1">CBHHK200</strain>
    </source>
</reference>
<protein>
    <submittedName>
        <fullName evidence="1">Uncharacterized protein</fullName>
    </submittedName>
</protein>
<proteinExistence type="predicted"/>
<name>A0AAD6WSK1_9AGAR</name>